<reference evidence="1 2" key="1">
    <citation type="journal article" date="2019" name="Int. J. Syst. Evol. Microbiol.">
        <title>The Global Catalogue of Microorganisms (GCM) 10K type strain sequencing project: providing services to taxonomists for standard genome sequencing and annotation.</title>
        <authorList>
            <consortium name="The Broad Institute Genomics Platform"/>
            <consortium name="The Broad Institute Genome Sequencing Center for Infectious Disease"/>
            <person name="Wu L."/>
            <person name="Ma J."/>
        </authorList>
    </citation>
    <scope>NUCLEOTIDE SEQUENCE [LARGE SCALE GENOMIC DNA]</scope>
    <source>
        <strain evidence="1 2">JCM 9383</strain>
    </source>
</reference>
<organism evidence="1 2">
    <name type="scientific">Saccharopolyspora taberi</name>
    <dbReference type="NCBI Taxonomy" id="60895"/>
    <lineage>
        <taxon>Bacteria</taxon>
        <taxon>Bacillati</taxon>
        <taxon>Actinomycetota</taxon>
        <taxon>Actinomycetes</taxon>
        <taxon>Pseudonocardiales</taxon>
        <taxon>Pseudonocardiaceae</taxon>
        <taxon>Saccharopolyspora</taxon>
    </lineage>
</organism>
<comment type="caution">
    <text evidence="1">The sequence shown here is derived from an EMBL/GenBank/DDBJ whole genome shotgun (WGS) entry which is preliminary data.</text>
</comment>
<sequence>MSRHAKGHHGIGGWLATGAVLLTVSTGVLPPAAMGAVSAPDQTSAAVSQQQAHVVRETWIDERTVDLVIHSPALGAEAPVRLLVPEGWSRESARTWPVLYLLHGCCEPLDYRSWTELGNAAPFLADKDVLTVMPSGGPAGFYTKWWNYGRPGGPDWEAFHLDELRGILERDYGAGTRRAVAGLSIGGYGAMSYAERRPGMFAAAASYSGMLHTQQPSVPELVFGMLNRVGEDPMRMWGDPRMQVELWSERNPYEHTETLRGTSLYISSGNGFPGPLDPPGSFGDLLEPAAQAVSRAFTDRLRQQGIEVATNFYGNGTHSWPYWERELQTSWPVLAAGLGIS</sequence>
<name>A0ABN3VAR6_9PSEU</name>
<evidence type="ECO:0000313" key="2">
    <source>
        <dbReference type="Proteomes" id="UP001500979"/>
    </source>
</evidence>
<evidence type="ECO:0000313" key="1">
    <source>
        <dbReference type="EMBL" id="GAA2787268.1"/>
    </source>
</evidence>
<proteinExistence type="predicted"/>
<dbReference type="PANTHER" id="PTHR48098">
    <property type="entry name" value="ENTEROCHELIN ESTERASE-RELATED"/>
    <property type="match status" value="1"/>
</dbReference>
<dbReference type="PANTHER" id="PTHR48098:SF1">
    <property type="entry name" value="DIACYLGLYCEROL ACYLTRANSFERASE_MYCOLYLTRANSFERASE AG85A"/>
    <property type="match status" value="1"/>
</dbReference>
<dbReference type="SUPFAM" id="SSF53474">
    <property type="entry name" value="alpha/beta-Hydrolases"/>
    <property type="match status" value="1"/>
</dbReference>
<dbReference type="Proteomes" id="UP001500979">
    <property type="component" value="Unassembled WGS sequence"/>
</dbReference>
<dbReference type="Gene3D" id="3.40.50.1820">
    <property type="entry name" value="alpha/beta hydrolase"/>
    <property type="match status" value="1"/>
</dbReference>
<dbReference type="GO" id="GO:0016787">
    <property type="term" value="F:hydrolase activity"/>
    <property type="evidence" value="ECO:0007669"/>
    <property type="project" value="UniProtKB-KW"/>
</dbReference>
<dbReference type="Pfam" id="PF00756">
    <property type="entry name" value="Esterase"/>
    <property type="match status" value="1"/>
</dbReference>
<dbReference type="InterPro" id="IPR050583">
    <property type="entry name" value="Mycobacterial_A85_antigen"/>
</dbReference>
<dbReference type="InterPro" id="IPR029058">
    <property type="entry name" value="AB_hydrolase_fold"/>
</dbReference>
<protein>
    <submittedName>
        <fullName evidence="1">Alpha/beta hydrolase family protein</fullName>
    </submittedName>
</protein>
<dbReference type="RefSeq" id="WP_344679484.1">
    <property type="nucleotide sequence ID" value="NZ_BAAAUX010000011.1"/>
</dbReference>
<keyword evidence="1" id="KW-0378">Hydrolase</keyword>
<gene>
    <name evidence="1" type="ORF">GCM10010470_22130</name>
</gene>
<keyword evidence="2" id="KW-1185">Reference proteome</keyword>
<accession>A0ABN3VAR6</accession>
<dbReference type="EMBL" id="BAAAUX010000011">
    <property type="protein sequence ID" value="GAA2787268.1"/>
    <property type="molecule type" value="Genomic_DNA"/>
</dbReference>
<dbReference type="InterPro" id="IPR000801">
    <property type="entry name" value="Esterase-like"/>
</dbReference>